<evidence type="ECO:0000313" key="1">
    <source>
        <dbReference type="EMBL" id="MFC3913924.1"/>
    </source>
</evidence>
<dbReference type="RefSeq" id="WP_377152337.1">
    <property type="nucleotide sequence ID" value="NZ_JBHSAF010000014.1"/>
</dbReference>
<organism evidence="1 2">
    <name type="scientific">Pseudaeromonas sharmana</name>
    <dbReference type="NCBI Taxonomy" id="328412"/>
    <lineage>
        <taxon>Bacteria</taxon>
        <taxon>Pseudomonadati</taxon>
        <taxon>Pseudomonadota</taxon>
        <taxon>Gammaproteobacteria</taxon>
        <taxon>Aeromonadales</taxon>
        <taxon>Aeromonadaceae</taxon>
        <taxon>Pseudaeromonas</taxon>
    </lineage>
</organism>
<dbReference type="Proteomes" id="UP001595692">
    <property type="component" value="Unassembled WGS sequence"/>
</dbReference>
<dbReference type="PROSITE" id="PS51257">
    <property type="entry name" value="PROKAR_LIPOPROTEIN"/>
    <property type="match status" value="1"/>
</dbReference>
<protein>
    <submittedName>
        <fullName evidence="1">MalM family protein</fullName>
    </submittedName>
</protein>
<name>A0ABV8CPU4_9GAMM</name>
<sequence>MHKFTNSAFWMLTLLTLGCTAHLDGNIDKSSSAGVRSFQQQVLDERQELQDKSPVTQFSQLHYQPIDHAKTWLQIGVDNQVFAFDSGKSYIGAYLINPQRLGHSVSVLSPLDFTVLIPSVMILDEEFRVVKVIDSSQFTYDGGQSSGQNYRGSFTLPDGYNSLYMLVFSKQKDYVGNTRIDEELLLNSMRYDRVSEVGKFSRSIIPHSPVGRLQFNFDADENGASAVNSPAGKPQFCEKNRTPSIMSEQEYYQHIRQAVAAKKYEEAILFIRTSECAGYKKGRDVFFAEIEVSNVPE</sequence>
<comment type="caution">
    <text evidence="1">The sequence shown here is derived from an EMBL/GenBank/DDBJ whole genome shotgun (WGS) entry which is preliminary data.</text>
</comment>
<keyword evidence="2" id="KW-1185">Reference proteome</keyword>
<proteinExistence type="predicted"/>
<reference evidence="2" key="1">
    <citation type="journal article" date="2019" name="Int. J. Syst. Evol. Microbiol.">
        <title>The Global Catalogue of Microorganisms (GCM) 10K type strain sequencing project: providing services to taxonomists for standard genome sequencing and annotation.</title>
        <authorList>
            <consortium name="The Broad Institute Genomics Platform"/>
            <consortium name="The Broad Institute Genome Sequencing Center for Infectious Disease"/>
            <person name="Wu L."/>
            <person name="Ma J."/>
        </authorList>
    </citation>
    <scope>NUCLEOTIDE SEQUENCE [LARGE SCALE GENOMIC DNA]</scope>
    <source>
        <strain evidence="2">CCUG 54939</strain>
    </source>
</reference>
<dbReference type="InterPro" id="IPR010794">
    <property type="entry name" value="MalM"/>
</dbReference>
<accession>A0ABV8CPU4</accession>
<dbReference type="Pfam" id="PF07148">
    <property type="entry name" value="MalM"/>
    <property type="match status" value="1"/>
</dbReference>
<dbReference type="EMBL" id="JBHSAF010000014">
    <property type="protein sequence ID" value="MFC3913924.1"/>
    <property type="molecule type" value="Genomic_DNA"/>
</dbReference>
<gene>
    <name evidence="1" type="ORF">ACFOSS_10655</name>
</gene>
<evidence type="ECO:0000313" key="2">
    <source>
        <dbReference type="Proteomes" id="UP001595692"/>
    </source>
</evidence>